<dbReference type="PANTHER" id="PTHR42648">
    <property type="entry name" value="TRANSPOSASE, PUTATIVE-RELATED"/>
    <property type="match status" value="1"/>
</dbReference>
<dbReference type="InterPro" id="IPR025724">
    <property type="entry name" value="GAG-pre-integrase_dom"/>
</dbReference>
<dbReference type="Pfam" id="PF07727">
    <property type="entry name" value="RVT_2"/>
    <property type="match status" value="1"/>
</dbReference>
<dbReference type="InterPro" id="IPR001584">
    <property type="entry name" value="Integrase_cat-core"/>
</dbReference>
<dbReference type="SUPFAM" id="SSF56672">
    <property type="entry name" value="DNA/RNA polymerases"/>
    <property type="match status" value="1"/>
</dbReference>
<dbReference type="SUPFAM" id="SSF53098">
    <property type="entry name" value="Ribonuclease H-like"/>
    <property type="match status" value="1"/>
</dbReference>
<dbReference type="Pfam" id="PF13976">
    <property type="entry name" value="gag_pre-integrs"/>
    <property type="match status" value="1"/>
</dbReference>
<evidence type="ECO:0000256" key="2">
    <source>
        <dbReference type="ARBA" id="ARBA00022801"/>
    </source>
</evidence>
<dbReference type="Gene3D" id="3.30.420.10">
    <property type="entry name" value="Ribonuclease H-like superfamily/Ribonuclease H"/>
    <property type="match status" value="1"/>
</dbReference>
<dbReference type="PANTHER" id="PTHR42648:SF31">
    <property type="entry name" value="RNA-DIRECTED DNA POLYMERASE"/>
    <property type="match status" value="1"/>
</dbReference>
<keyword evidence="1" id="KW-0479">Metal-binding</keyword>
<dbReference type="PROSITE" id="PS50994">
    <property type="entry name" value="INTEGRASE"/>
    <property type="match status" value="1"/>
</dbReference>
<evidence type="ECO:0000313" key="5">
    <source>
        <dbReference type="EMBL" id="JAU81578.1"/>
    </source>
</evidence>
<dbReference type="InterPro" id="IPR013103">
    <property type="entry name" value="RVT_2"/>
</dbReference>
<dbReference type="Pfam" id="PF25597">
    <property type="entry name" value="SH3_retrovirus"/>
    <property type="match status" value="1"/>
</dbReference>
<dbReference type="EMBL" id="GEVM01024360">
    <property type="protein sequence ID" value="JAU81578.1"/>
    <property type="molecule type" value="Transcribed_RNA"/>
</dbReference>
<reference evidence="5" key="1">
    <citation type="submission" date="2016-07" db="EMBL/GenBank/DDBJ databases">
        <title>De novo transcriptome assembly of four accessions of the metal hyperaccumulator plant Noccaea caerulescens.</title>
        <authorList>
            <person name="Blande D."/>
            <person name="Halimaa P."/>
            <person name="Tervahauta A.I."/>
            <person name="Aarts M.G."/>
            <person name="Karenlampi S.O."/>
        </authorList>
    </citation>
    <scope>NUCLEOTIDE SEQUENCE</scope>
</reference>
<evidence type="ECO:0000256" key="1">
    <source>
        <dbReference type="ARBA" id="ARBA00022723"/>
    </source>
</evidence>
<dbReference type="CDD" id="cd09272">
    <property type="entry name" value="RNase_HI_RT_Ty1"/>
    <property type="match status" value="1"/>
</dbReference>
<dbReference type="GO" id="GO:0016787">
    <property type="term" value="F:hydrolase activity"/>
    <property type="evidence" value="ECO:0007669"/>
    <property type="project" value="UniProtKB-KW"/>
</dbReference>
<evidence type="ECO:0000259" key="4">
    <source>
        <dbReference type="PROSITE" id="PS50994"/>
    </source>
</evidence>
<dbReference type="Pfam" id="PF00665">
    <property type="entry name" value="rve"/>
    <property type="match status" value="1"/>
</dbReference>
<dbReference type="AlphaFoldDB" id="A0A1J3IMG1"/>
<accession>A0A1J3IMG1</accession>
<dbReference type="InterPro" id="IPR036397">
    <property type="entry name" value="RNaseH_sf"/>
</dbReference>
<evidence type="ECO:0000256" key="3">
    <source>
        <dbReference type="SAM" id="MobiDB-lite"/>
    </source>
</evidence>
<sequence length="1004" mass="113070">MKSPHDRFTKTLIGAGEEREGVYYFTGVTVARAHRTEKGKASSSVLWHRRLGHPSYKVLASLPVFDSFKLDFDHISPCDICFRAKQTREVFYDSFNKASDSFALIHCDVWGPYRTPSSCGAAYFLTIVDDFSRAVWTYLMLEKSEVPLLLKNFIAMGERQFGKQVKFVRSDNGTEFIALSSFLKQRGITHQTSCVDTPQQNGRVERKHRHILNIARACLFQARLPVTFWGESILTAAYIINRTPTVILKGKTPYELLHGSPPSYDSLRVFGCLCYAHRRSRDKDKFGDRSRKCLFVGYPFGKKAWKLYDIERNEFFSSRDVVFLEDEFPGIPDSTYVSPPLYQPDVSIDDWLSPLPVQSHTPPLHTTTLQELPTTDNTTIAPSSSIPTVDQPLSPSAEHRQMAPIEPVSPGLPEILGRGHRQRQPSVLLKNYVTNTASLLPTTLSLTSSASLGVSADSVSGKTPYPISDYITDVIYSKCHKVFLANLTTAVIPATYSQAILDKIWCDSMKDEVEALELNKTWNITTLPPGKKAIGCKWLYTIKFHSNGEIARYKSRLVALGNRQREGLDYTDTFAPVIKPTSIRMLLKLAASTHLEVHQMDVSNAFLHGALEEEVYMKIPPGFEGLDYSKVCLLKKSIYGLKQSPRCWFAKLSTALKTYGFVQSKADYSHFSYLKDAGIALHILIYVDDFIVACNSLPHLQRFKEYLSTCFKMKDLGKLKYFLGIEVARASEGFFLSQRKYCLDIITETGLLGAKPTPVPMEFNHKLSLAVGEPLTDPLPYRRLVGRLIYLTFTRPELCYSVHILSQFMKAPVQAHWDAAVRVVRYLKGCPGQGLLLRSTSNMQLTAYCDSDYGACPLTRRSLSAYIILLGPSPISWKTKKQDTVSMSSAEAEYRAMAYTLKELKWLKELLRSFGVGHDQPMKLYCDSTAALHIAANPVFHERTKHVESDCHFVRDAVQSHLITTEHITTEEQPADILTKALPSPSFTYLLSKLDVQDIASPPT</sequence>
<feature type="compositionally biased region" description="Polar residues" evidence="3">
    <location>
        <begin position="374"/>
        <end position="394"/>
    </location>
</feature>
<keyword evidence="2" id="KW-0378">Hydrolase</keyword>
<gene>
    <name evidence="5" type="ORF">MP_TR15371_c0_g1_i1_g.44058</name>
</gene>
<dbReference type="InterPro" id="IPR012337">
    <property type="entry name" value="RNaseH-like_sf"/>
</dbReference>
<dbReference type="InterPro" id="IPR043502">
    <property type="entry name" value="DNA/RNA_pol_sf"/>
</dbReference>
<name>A0A1J3IMG1_NOCCA</name>
<dbReference type="GO" id="GO:0003676">
    <property type="term" value="F:nucleic acid binding"/>
    <property type="evidence" value="ECO:0007669"/>
    <property type="project" value="InterPro"/>
</dbReference>
<proteinExistence type="predicted"/>
<protein>
    <submittedName>
        <fullName evidence="5">Retrovirus-related Pol polyprotein from transposon TNT 1-94</fullName>
    </submittedName>
</protein>
<dbReference type="GO" id="GO:0015074">
    <property type="term" value="P:DNA integration"/>
    <property type="evidence" value="ECO:0007669"/>
    <property type="project" value="InterPro"/>
</dbReference>
<dbReference type="InterPro" id="IPR057670">
    <property type="entry name" value="SH3_retrovirus"/>
</dbReference>
<feature type="region of interest" description="Disordered" evidence="3">
    <location>
        <begin position="374"/>
        <end position="400"/>
    </location>
</feature>
<organism evidence="5">
    <name type="scientific">Noccaea caerulescens</name>
    <name type="common">Alpine penny-cress</name>
    <name type="synonym">Thlaspi caerulescens</name>
    <dbReference type="NCBI Taxonomy" id="107243"/>
    <lineage>
        <taxon>Eukaryota</taxon>
        <taxon>Viridiplantae</taxon>
        <taxon>Streptophyta</taxon>
        <taxon>Embryophyta</taxon>
        <taxon>Tracheophyta</taxon>
        <taxon>Spermatophyta</taxon>
        <taxon>Magnoliopsida</taxon>
        <taxon>eudicotyledons</taxon>
        <taxon>Gunneridae</taxon>
        <taxon>Pentapetalae</taxon>
        <taxon>rosids</taxon>
        <taxon>malvids</taxon>
        <taxon>Brassicales</taxon>
        <taxon>Brassicaceae</taxon>
        <taxon>Coluteocarpeae</taxon>
        <taxon>Noccaea</taxon>
    </lineage>
</organism>
<dbReference type="GO" id="GO:0046872">
    <property type="term" value="F:metal ion binding"/>
    <property type="evidence" value="ECO:0007669"/>
    <property type="project" value="UniProtKB-KW"/>
</dbReference>
<feature type="domain" description="Integrase catalytic" evidence="4">
    <location>
        <begin position="59"/>
        <end position="261"/>
    </location>
</feature>
<dbReference type="InterPro" id="IPR039537">
    <property type="entry name" value="Retrotran_Ty1/copia-like"/>
</dbReference>